<organism evidence="5 6">
    <name type="scientific">Herbiconiux ginsengi</name>
    <dbReference type="NCBI Taxonomy" id="381665"/>
    <lineage>
        <taxon>Bacteria</taxon>
        <taxon>Bacillati</taxon>
        <taxon>Actinomycetota</taxon>
        <taxon>Actinomycetes</taxon>
        <taxon>Micrococcales</taxon>
        <taxon>Microbacteriaceae</taxon>
        <taxon>Herbiconiux</taxon>
    </lineage>
</organism>
<evidence type="ECO:0000256" key="1">
    <source>
        <dbReference type="ARBA" id="ARBA00022448"/>
    </source>
</evidence>
<dbReference type="SMART" id="SM00382">
    <property type="entry name" value="AAA"/>
    <property type="match status" value="1"/>
</dbReference>
<dbReference type="InterPro" id="IPR003439">
    <property type="entry name" value="ABC_transporter-like_ATP-bd"/>
</dbReference>
<dbReference type="PROSITE" id="PS50893">
    <property type="entry name" value="ABC_TRANSPORTER_2"/>
    <property type="match status" value="1"/>
</dbReference>
<dbReference type="PANTHER" id="PTHR42788">
    <property type="entry name" value="TAURINE IMPORT ATP-BINDING PROTEIN-RELATED"/>
    <property type="match status" value="1"/>
</dbReference>
<dbReference type="Pfam" id="PF00005">
    <property type="entry name" value="ABC_tran"/>
    <property type="match status" value="1"/>
</dbReference>
<sequence length="255" mass="26856">MTVSGISARGIGMAFGSTVVLDQLDIDVPAGSFVTLLGPSGCGKSTLLKILGGILTPTVGEVMIGDAPARQAVAAKQIGLVLQRPALVPWKTARENVAMLRSIAGKGKARDQAVDDALDLVGLAHAADRYPHQLSGGMAQRVSIARALAMDPAILLMDEPFGALDAITRDSMNETLASIWAATGKTIVFVTHSIGEAVFLSDTVNVMGVNPGRIIDRMTIDIDRPRRADLLDSAEFTGYSTRLREQLVVPQQAGV</sequence>
<gene>
    <name evidence="5" type="ORF">SAMN05216554_1587</name>
</gene>
<keyword evidence="2" id="KW-0547">Nucleotide-binding</keyword>
<proteinExistence type="predicted"/>
<dbReference type="PROSITE" id="PS00211">
    <property type="entry name" value="ABC_TRANSPORTER_1"/>
    <property type="match status" value="1"/>
</dbReference>
<evidence type="ECO:0000313" key="5">
    <source>
        <dbReference type="EMBL" id="SDY80792.1"/>
    </source>
</evidence>
<evidence type="ECO:0000259" key="4">
    <source>
        <dbReference type="PROSITE" id="PS50893"/>
    </source>
</evidence>
<evidence type="ECO:0000313" key="6">
    <source>
        <dbReference type="Proteomes" id="UP000198891"/>
    </source>
</evidence>
<dbReference type="InterPro" id="IPR050166">
    <property type="entry name" value="ABC_transporter_ATP-bind"/>
</dbReference>
<dbReference type="GO" id="GO:0016887">
    <property type="term" value="F:ATP hydrolysis activity"/>
    <property type="evidence" value="ECO:0007669"/>
    <property type="project" value="InterPro"/>
</dbReference>
<dbReference type="GO" id="GO:0005524">
    <property type="term" value="F:ATP binding"/>
    <property type="evidence" value="ECO:0007669"/>
    <property type="project" value="UniProtKB-KW"/>
</dbReference>
<name>A0A1H3MVP0_9MICO</name>
<dbReference type="CDD" id="cd03293">
    <property type="entry name" value="ABC_NrtD_SsuB_transporters"/>
    <property type="match status" value="1"/>
</dbReference>
<dbReference type="RefSeq" id="WP_217634306.1">
    <property type="nucleotide sequence ID" value="NZ_FNPZ01000001.1"/>
</dbReference>
<dbReference type="Proteomes" id="UP000198891">
    <property type="component" value="Unassembled WGS sequence"/>
</dbReference>
<keyword evidence="6" id="KW-1185">Reference proteome</keyword>
<dbReference type="InterPro" id="IPR003593">
    <property type="entry name" value="AAA+_ATPase"/>
</dbReference>
<dbReference type="PANTHER" id="PTHR42788:SF13">
    <property type="entry name" value="ALIPHATIC SULFONATES IMPORT ATP-BINDING PROTEIN SSUB"/>
    <property type="match status" value="1"/>
</dbReference>
<evidence type="ECO:0000256" key="3">
    <source>
        <dbReference type="ARBA" id="ARBA00022840"/>
    </source>
</evidence>
<evidence type="ECO:0000256" key="2">
    <source>
        <dbReference type="ARBA" id="ARBA00022741"/>
    </source>
</evidence>
<dbReference type="STRING" id="381665.SAMN05216554_1587"/>
<keyword evidence="1" id="KW-0813">Transport</keyword>
<protein>
    <submittedName>
        <fullName evidence="5">NitT/TauT family transport system ATP-binding protein</fullName>
    </submittedName>
</protein>
<dbReference type="SUPFAM" id="SSF52540">
    <property type="entry name" value="P-loop containing nucleoside triphosphate hydrolases"/>
    <property type="match status" value="1"/>
</dbReference>
<dbReference type="Gene3D" id="3.40.50.300">
    <property type="entry name" value="P-loop containing nucleotide triphosphate hydrolases"/>
    <property type="match status" value="1"/>
</dbReference>
<dbReference type="InterPro" id="IPR017871">
    <property type="entry name" value="ABC_transporter-like_CS"/>
</dbReference>
<keyword evidence="3 5" id="KW-0067">ATP-binding</keyword>
<reference evidence="5 6" key="1">
    <citation type="submission" date="2016-10" db="EMBL/GenBank/DDBJ databases">
        <authorList>
            <person name="de Groot N.N."/>
        </authorList>
    </citation>
    <scope>NUCLEOTIDE SEQUENCE [LARGE SCALE GENOMIC DNA]</scope>
    <source>
        <strain evidence="5 6">CGMCC 4.3491</strain>
    </source>
</reference>
<dbReference type="InterPro" id="IPR027417">
    <property type="entry name" value="P-loop_NTPase"/>
</dbReference>
<dbReference type="AlphaFoldDB" id="A0A1H3MVP0"/>
<dbReference type="EMBL" id="FNPZ01000001">
    <property type="protein sequence ID" value="SDY80792.1"/>
    <property type="molecule type" value="Genomic_DNA"/>
</dbReference>
<accession>A0A1H3MVP0</accession>
<feature type="domain" description="ABC transporter" evidence="4">
    <location>
        <begin position="6"/>
        <end position="234"/>
    </location>
</feature>